<dbReference type="Proteomes" id="UP000887566">
    <property type="component" value="Unplaced"/>
</dbReference>
<organism evidence="2 3">
    <name type="scientific">Plectus sambesii</name>
    <dbReference type="NCBI Taxonomy" id="2011161"/>
    <lineage>
        <taxon>Eukaryota</taxon>
        <taxon>Metazoa</taxon>
        <taxon>Ecdysozoa</taxon>
        <taxon>Nematoda</taxon>
        <taxon>Chromadorea</taxon>
        <taxon>Plectida</taxon>
        <taxon>Plectina</taxon>
        <taxon>Plectoidea</taxon>
        <taxon>Plectidae</taxon>
        <taxon>Plectus</taxon>
    </lineage>
</organism>
<evidence type="ECO:0000256" key="1">
    <source>
        <dbReference type="SAM" id="MobiDB-lite"/>
    </source>
</evidence>
<reference evidence="3" key="1">
    <citation type="submission" date="2022-11" db="UniProtKB">
        <authorList>
            <consortium name="WormBaseParasite"/>
        </authorList>
    </citation>
    <scope>IDENTIFICATION</scope>
</reference>
<name>A0A914UKH0_9BILA</name>
<protein>
    <submittedName>
        <fullName evidence="3">Uncharacterized protein</fullName>
    </submittedName>
</protein>
<dbReference type="AlphaFoldDB" id="A0A914UKH0"/>
<dbReference type="WBParaSite" id="PSAMB.scaffold10591size3972.g33494.t1">
    <property type="protein sequence ID" value="PSAMB.scaffold10591size3972.g33494.t1"/>
    <property type="gene ID" value="PSAMB.scaffold10591size3972.g33494"/>
</dbReference>
<evidence type="ECO:0000313" key="3">
    <source>
        <dbReference type="WBParaSite" id="PSAMB.scaffold10591size3972.g33494.t1"/>
    </source>
</evidence>
<keyword evidence="2" id="KW-1185">Reference proteome</keyword>
<proteinExistence type="predicted"/>
<sequence>MERRVPKSATMPAYNLGTKGYPHEVQTGRGESYPLGCSSHCCQRDYGKKYHSLLQRKECPCGGNNRKKLTPEIPERIEEVIEDCPATTLKQIKRRLKENQVLRSNSTIFN</sequence>
<evidence type="ECO:0000313" key="2">
    <source>
        <dbReference type="Proteomes" id="UP000887566"/>
    </source>
</evidence>
<feature type="region of interest" description="Disordered" evidence="1">
    <location>
        <begin position="1"/>
        <end position="27"/>
    </location>
</feature>
<accession>A0A914UKH0</accession>